<evidence type="ECO:0000256" key="4">
    <source>
        <dbReference type="ARBA" id="ARBA00022496"/>
    </source>
</evidence>
<feature type="domain" description="Fe/B12 periplasmic-binding" evidence="6">
    <location>
        <begin position="29"/>
        <end position="285"/>
    </location>
</feature>
<reference evidence="7 8" key="1">
    <citation type="submission" date="2018-12" db="EMBL/GenBank/DDBJ databases">
        <title>three novel Halomonas strain isolated from plants.</title>
        <authorList>
            <person name="Sun C."/>
        </authorList>
    </citation>
    <scope>NUCLEOTIDE SEQUENCE [LARGE SCALE GENOMIC DNA]</scope>
    <source>
        <strain evidence="7 8">DSM 19434</strain>
    </source>
</reference>
<keyword evidence="5" id="KW-0732">Signal</keyword>
<dbReference type="PANTHER" id="PTHR30532:SF1">
    <property type="entry name" value="IRON(3+)-HYDROXAMATE-BINDING PROTEIN FHUD"/>
    <property type="match status" value="1"/>
</dbReference>
<sequence length="285" mass="31215">MALGLVAPWAYARVLRDPRDLAVSENQKRIVALDAFFAEMLAAMGLPPVAMPMRAGGAPPPHLADALGDVASVGLHSAPDYEAVIGIRPDLIVGQAARFATEASLLESIAPTLLLNEPADDWREFMTALANGLGRRAEAEQAISAYDRRVANMRESLGNRGRRPTVLLLRVRQKDIRIYGGERRAGLVMYHDLGLVPHTLTPTDKKNITISMEIIPQIDADVLLLMAEDEARMSSIEQTELWRRLPAVQAGQVHRVNMAWWNQSIGPISFGRILDDIGTIFGLSA</sequence>
<comment type="similarity">
    <text evidence="2">Belongs to the bacterial solute-binding protein 8 family.</text>
</comment>
<keyword evidence="4" id="KW-0406">Ion transport</keyword>
<dbReference type="Gene3D" id="3.40.50.1980">
    <property type="entry name" value="Nitrogenase molybdenum iron protein domain"/>
    <property type="match status" value="2"/>
</dbReference>
<evidence type="ECO:0000313" key="8">
    <source>
        <dbReference type="Proteomes" id="UP000287336"/>
    </source>
</evidence>
<dbReference type="AlphaFoldDB" id="A0A3S0YK09"/>
<dbReference type="PROSITE" id="PS50983">
    <property type="entry name" value="FE_B12_PBP"/>
    <property type="match status" value="1"/>
</dbReference>
<dbReference type="CDD" id="cd01146">
    <property type="entry name" value="FhuD"/>
    <property type="match status" value="1"/>
</dbReference>
<name>A0A3S0YK09_9GAMM</name>
<dbReference type="Proteomes" id="UP000287336">
    <property type="component" value="Unassembled WGS sequence"/>
</dbReference>
<dbReference type="InterPro" id="IPR051313">
    <property type="entry name" value="Bact_iron-sidero_bind"/>
</dbReference>
<protein>
    <submittedName>
        <fullName evidence="7">Iron-siderophore ABC transporter substrate-binding protein</fullName>
    </submittedName>
</protein>
<dbReference type="SUPFAM" id="SSF53807">
    <property type="entry name" value="Helical backbone' metal receptor"/>
    <property type="match status" value="1"/>
</dbReference>
<dbReference type="RefSeq" id="WP_126945792.1">
    <property type="nucleotide sequence ID" value="NZ_RZHG01000012.1"/>
</dbReference>
<comment type="caution">
    <text evidence="7">The sequence shown here is derived from an EMBL/GenBank/DDBJ whole genome shotgun (WGS) entry which is preliminary data.</text>
</comment>
<comment type="subcellular location">
    <subcellularLocation>
        <location evidence="1">Cell envelope</location>
    </subcellularLocation>
</comment>
<keyword evidence="3" id="KW-0813">Transport</keyword>
<keyword evidence="8" id="KW-1185">Reference proteome</keyword>
<organism evidence="7 8">
    <name type="scientific">Vreelandella andesensis</name>
    <dbReference type="NCBI Taxonomy" id="447567"/>
    <lineage>
        <taxon>Bacteria</taxon>
        <taxon>Pseudomonadati</taxon>
        <taxon>Pseudomonadota</taxon>
        <taxon>Gammaproteobacteria</taxon>
        <taxon>Oceanospirillales</taxon>
        <taxon>Halomonadaceae</taxon>
        <taxon>Vreelandella</taxon>
    </lineage>
</organism>
<evidence type="ECO:0000256" key="2">
    <source>
        <dbReference type="ARBA" id="ARBA00008814"/>
    </source>
</evidence>
<evidence type="ECO:0000256" key="3">
    <source>
        <dbReference type="ARBA" id="ARBA00022448"/>
    </source>
</evidence>
<accession>A0A3S0YK09</accession>
<evidence type="ECO:0000313" key="7">
    <source>
        <dbReference type="EMBL" id="RUR32099.1"/>
    </source>
</evidence>
<dbReference type="InterPro" id="IPR002491">
    <property type="entry name" value="ABC_transptr_periplasmic_BD"/>
</dbReference>
<gene>
    <name evidence="7" type="ORF">ELY33_06710</name>
</gene>
<keyword evidence="4" id="KW-0408">Iron</keyword>
<evidence type="ECO:0000256" key="5">
    <source>
        <dbReference type="ARBA" id="ARBA00022729"/>
    </source>
</evidence>
<evidence type="ECO:0000256" key="1">
    <source>
        <dbReference type="ARBA" id="ARBA00004196"/>
    </source>
</evidence>
<evidence type="ECO:0000259" key="6">
    <source>
        <dbReference type="PROSITE" id="PS50983"/>
    </source>
</evidence>
<dbReference type="Pfam" id="PF01497">
    <property type="entry name" value="Peripla_BP_2"/>
    <property type="match status" value="1"/>
</dbReference>
<dbReference type="OrthoDB" id="9793175at2"/>
<dbReference type="PANTHER" id="PTHR30532">
    <property type="entry name" value="IRON III DICITRATE-BINDING PERIPLASMIC PROTEIN"/>
    <property type="match status" value="1"/>
</dbReference>
<keyword evidence="4" id="KW-0410">Iron transport</keyword>
<dbReference type="GO" id="GO:1901678">
    <property type="term" value="P:iron coordination entity transport"/>
    <property type="evidence" value="ECO:0007669"/>
    <property type="project" value="UniProtKB-ARBA"/>
</dbReference>
<dbReference type="GO" id="GO:0030288">
    <property type="term" value="C:outer membrane-bounded periplasmic space"/>
    <property type="evidence" value="ECO:0007669"/>
    <property type="project" value="TreeGrafter"/>
</dbReference>
<proteinExistence type="inferred from homology"/>
<dbReference type="EMBL" id="RZHG01000012">
    <property type="protein sequence ID" value="RUR32099.1"/>
    <property type="molecule type" value="Genomic_DNA"/>
</dbReference>